<accession>G7L530</accession>
<name>G7L530_MEDTR</name>
<organism evidence="1 3">
    <name type="scientific">Medicago truncatula</name>
    <name type="common">Barrel medic</name>
    <name type="synonym">Medicago tribuloides</name>
    <dbReference type="NCBI Taxonomy" id="3880"/>
    <lineage>
        <taxon>Eukaryota</taxon>
        <taxon>Viridiplantae</taxon>
        <taxon>Streptophyta</taxon>
        <taxon>Embryophyta</taxon>
        <taxon>Tracheophyta</taxon>
        <taxon>Spermatophyta</taxon>
        <taxon>Magnoliopsida</taxon>
        <taxon>eudicotyledons</taxon>
        <taxon>Gunneridae</taxon>
        <taxon>Pentapetalae</taxon>
        <taxon>rosids</taxon>
        <taxon>fabids</taxon>
        <taxon>Fabales</taxon>
        <taxon>Fabaceae</taxon>
        <taxon>Papilionoideae</taxon>
        <taxon>50 kb inversion clade</taxon>
        <taxon>NPAAA clade</taxon>
        <taxon>Hologalegina</taxon>
        <taxon>IRL clade</taxon>
        <taxon>Trifolieae</taxon>
        <taxon>Medicago</taxon>
    </lineage>
</organism>
<dbReference type="PaxDb" id="3880-AES82808"/>
<proteinExistence type="predicted"/>
<gene>
    <name evidence="1" type="ordered locus">MTR_7g118040</name>
</gene>
<sequence>MAAIATTYYRSPASYSYEEQHFQAEGGINPSMYLSINILPGHQALNLIEQRLQGIKPPT</sequence>
<keyword evidence="3" id="KW-1185">Reference proteome</keyword>
<reference evidence="1 3" key="1">
    <citation type="journal article" date="2011" name="Nature">
        <title>The Medicago genome provides insight into the evolution of rhizobial symbioses.</title>
        <authorList>
            <person name="Young N.D."/>
            <person name="Debelle F."/>
            <person name="Oldroyd G.E."/>
            <person name="Geurts R."/>
            <person name="Cannon S.B."/>
            <person name="Udvardi M.K."/>
            <person name="Benedito V.A."/>
            <person name="Mayer K.F."/>
            <person name="Gouzy J."/>
            <person name="Schoof H."/>
            <person name="Van de Peer Y."/>
            <person name="Proost S."/>
            <person name="Cook D.R."/>
            <person name="Meyers B.C."/>
            <person name="Spannagl M."/>
            <person name="Cheung F."/>
            <person name="De Mita S."/>
            <person name="Krishnakumar V."/>
            <person name="Gundlach H."/>
            <person name="Zhou S."/>
            <person name="Mudge J."/>
            <person name="Bharti A.K."/>
            <person name="Murray J.D."/>
            <person name="Naoumkina M.A."/>
            <person name="Rosen B."/>
            <person name="Silverstein K.A."/>
            <person name="Tang H."/>
            <person name="Rombauts S."/>
            <person name="Zhao P.X."/>
            <person name="Zhou P."/>
            <person name="Barbe V."/>
            <person name="Bardou P."/>
            <person name="Bechner M."/>
            <person name="Bellec A."/>
            <person name="Berger A."/>
            <person name="Berges H."/>
            <person name="Bidwell S."/>
            <person name="Bisseling T."/>
            <person name="Choisne N."/>
            <person name="Couloux A."/>
            <person name="Denny R."/>
            <person name="Deshpande S."/>
            <person name="Dai X."/>
            <person name="Doyle J.J."/>
            <person name="Dudez A.M."/>
            <person name="Farmer A.D."/>
            <person name="Fouteau S."/>
            <person name="Franken C."/>
            <person name="Gibelin C."/>
            <person name="Gish J."/>
            <person name="Goldstein S."/>
            <person name="Gonzalez A.J."/>
            <person name="Green P.J."/>
            <person name="Hallab A."/>
            <person name="Hartog M."/>
            <person name="Hua A."/>
            <person name="Humphray S.J."/>
            <person name="Jeong D.H."/>
            <person name="Jing Y."/>
            <person name="Jocker A."/>
            <person name="Kenton S.M."/>
            <person name="Kim D.J."/>
            <person name="Klee K."/>
            <person name="Lai H."/>
            <person name="Lang C."/>
            <person name="Lin S."/>
            <person name="Macmil S.L."/>
            <person name="Magdelenat G."/>
            <person name="Matthews L."/>
            <person name="McCorrison J."/>
            <person name="Monaghan E.L."/>
            <person name="Mun J.H."/>
            <person name="Najar F.Z."/>
            <person name="Nicholson C."/>
            <person name="Noirot C."/>
            <person name="O'Bleness M."/>
            <person name="Paule C.R."/>
            <person name="Poulain J."/>
            <person name="Prion F."/>
            <person name="Qin B."/>
            <person name="Qu C."/>
            <person name="Retzel E.F."/>
            <person name="Riddle C."/>
            <person name="Sallet E."/>
            <person name="Samain S."/>
            <person name="Samson N."/>
            <person name="Sanders I."/>
            <person name="Saurat O."/>
            <person name="Scarpelli C."/>
            <person name="Schiex T."/>
            <person name="Segurens B."/>
            <person name="Severin A.J."/>
            <person name="Sherrier D.J."/>
            <person name="Shi R."/>
            <person name="Sims S."/>
            <person name="Singer S.R."/>
            <person name="Sinharoy S."/>
            <person name="Sterck L."/>
            <person name="Viollet A."/>
            <person name="Wang B.B."/>
            <person name="Wang K."/>
            <person name="Wang M."/>
            <person name="Wang X."/>
            <person name="Warfsmann J."/>
            <person name="Weissenbach J."/>
            <person name="White D.D."/>
            <person name="White J.D."/>
            <person name="Wiley G.B."/>
            <person name="Wincker P."/>
            <person name="Xing Y."/>
            <person name="Yang L."/>
            <person name="Yao Z."/>
            <person name="Ying F."/>
            <person name="Zhai J."/>
            <person name="Zhou L."/>
            <person name="Zuber A."/>
            <person name="Denarie J."/>
            <person name="Dixon R.A."/>
            <person name="May G.D."/>
            <person name="Schwartz D.C."/>
            <person name="Rogers J."/>
            <person name="Quetier F."/>
            <person name="Town C.D."/>
            <person name="Roe B.A."/>
        </authorList>
    </citation>
    <scope>NUCLEOTIDE SEQUENCE [LARGE SCALE GENOMIC DNA]</scope>
    <source>
        <strain evidence="1">A17</strain>
        <strain evidence="2 3">cv. Jemalong A17</strain>
    </source>
</reference>
<dbReference type="EnsemblPlants" id="AES82808">
    <property type="protein sequence ID" value="AES82808"/>
    <property type="gene ID" value="MTR_7g118040"/>
</dbReference>
<reference evidence="2" key="3">
    <citation type="submission" date="2015-04" db="UniProtKB">
        <authorList>
            <consortium name="EnsemblPlants"/>
        </authorList>
    </citation>
    <scope>IDENTIFICATION</scope>
    <source>
        <strain evidence="2">cv. Jemalong A17</strain>
    </source>
</reference>
<dbReference type="Proteomes" id="UP000002051">
    <property type="component" value="Unassembled WGS sequence"/>
</dbReference>
<reference evidence="1 3" key="2">
    <citation type="journal article" date="2014" name="BMC Genomics">
        <title>An improved genome release (version Mt4.0) for the model legume Medicago truncatula.</title>
        <authorList>
            <person name="Tang H."/>
            <person name="Krishnakumar V."/>
            <person name="Bidwell S."/>
            <person name="Rosen B."/>
            <person name="Chan A."/>
            <person name="Zhou S."/>
            <person name="Gentzbittel L."/>
            <person name="Childs K.L."/>
            <person name="Yandell M."/>
            <person name="Gundlach H."/>
            <person name="Mayer K.F."/>
            <person name="Schwartz D.C."/>
            <person name="Town C.D."/>
        </authorList>
    </citation>
    <scope>GENOME REANNOTATION</scope>
    <source>
        <strain evidence="2 3">cv. Jemalong A17</strain>
    </source>
</reference>
<evidence type="ECO:0000313" key="3">
    <source>
        <dbReference type="Proteomes" id="UP000002051"/>
    </source>
</evidence>
<evidence type="ECO:0000313" key="1">
    <source>
        <dbReference type="EMBL" id="AES82808.1"/>
    </source>
</evidence>
<dbReference type="EMBL" id="CM001223">
    <property type="protein sequence ID" value="AES82808.1"/>
    <property type="molecule type" value="Genomic_DNA"/>
</dbReference>
<dbReference type="HOGENOM" id="CLU_2964401_0_0_1"/>
<dbReference type="AlphaFoldDB" id="G7L530"/>
<evidence type="ECO:0000313" key="2">
    <source>
        <dbReference type="EnsemblPlants" id="AES82808"/>
    </source>
</evidence>
<protein>
    <submittedName>
        <fullName evidence="1 2">Uncharacterized protein</fullName>
    </submittedName>
</protein>